<dbReference type="EnsemblMetazoa" id="SMAR003115-RA">
    <property type="protein sequence ID" value="SMAR003115-PA"/>
    <property type="gene ID" value="SMAR003115"/>
</dbReference>
<dbReference type="InterPro" id="IPR051291">
    <property type="entry name" value="CIMAP"/>
</dbReference>
<feature type="compositionally biased region" description="Polar residues" evidence="1">
    <location>
        <begin position="715"/>
        <end position="724"/>
    </location>
</feature>
<feature type="region of interest" description="Disordered" evidence="1">
    <location>
        <begin position="618"/>
        <end position="640"/>
    </location>
</feature>
<evidence type="ECO:0000256" key="1">
    <source>
        <dbReference type="SAM" id="MobiDB-lite"/>
    </source>
</evidence>
<evidence type="ECO:0000313" key="3">
    <source>
        <dbReference type="Proteomes" id="UP000014500"/>
    </source>
</evidence>
<dbReference type="PANTHER" id="PTHR21580">
    <property type="entry name" value="SHIPPO-1-RELATED"/>
    <property type="match status" value="1"/>
</dbReference>
<dbReference type="AlphaFoldDB" id="T1IQ09"/>
<feature type="region of interest" description="Disordered" evidence="1">
    <location>
        <begin position="772"/>
        <end position="795"/>
    </location>
</feature>
<dbReference type="eggNOG" id="ENOG502QSJK">
    <property type="taxonomic scope" value="Eukaryota"/>
</dbReference>
<name>T1IQ09_STRMM</name>
<reference evidence="2" key="2">
    <citation type="submission" date="2015-02" db="UniProtKB">
        <authorList>
            <consortium name="EnsemblMetazoa"/>
        </authorList>
    </citation>
    <scope>IDENTIFICATION</scope>
</reference>
<proteinExistence type="predicted"/>
<dbReference type="PANTHER" id="PTHR21580:SF28">
    <property type="entry name" value="BOREALIN N-TERMINAL DOMAIN-CONTAINING PROTEIN-RELATED"/>
    <property type="match status" value="1"/>
</dbReference>
<dbReference type="PhylomeDB" id="T1IQ09"/>
<feature type="compositionally biased region" description="Basic and acidic residues" evidence="1">
    <location>
        <begin position="773"/>
        <end position="783"/>
    </location>
</feature>
<dbReference type="Proteomes" id="UP000014500">
    <property type="component" value="Unassembled WGS sequence"/>
</dbReference>
<dbReference type="Pfam" id="PF07004">
    <property type="entry name" value="SHIPPO-rpt"/>
    <property type="match status" value="14"/>
</dbReference>
<dbReference type="GO" id="GO:0005856">
    <property type="term" value="C:cytoskeleton"/>
    <property type="evidence" value="ECO:0007669"/>
    <property type="project" value="TreeGrafter"/>
</dbReference>
<reference evidence="3" key="1">
    <citation type="submission" date="2011-05" db="EMBL/GenBank/DDBJ databases">
        <authorList>
            <person name="Richards S.R."/>
            <person name="Qu J."/>
            <person name="Jiang H."/>
            <person name="Jhangiani S.N."/>
            <person name="Agravi P."/>
            <person name="Goodspeed R."/>
            <person name="Gross S."/>
            <person name="Mandapat C."/>
            <person name="Jackson L."/>
            <person name="Mathew T."/>
            <person name="Pu L."/>
            <person name="Thornton R."/>
            <person name="Saada N."/>
            <person name="Wilczek-Boney K.B."/>
            <person name="Lee S."/>
            <person name="Kovar C."/>
            <person name="Wu Y."/>
            <person name="Scherer S.E."/>
            <person name="Worley K.C."/>
            <person name="Muzny D.M."/>
            <person name="Gibbs R."/>
        </authorList>
    </citation>
    <scope>NUCLEOTIDE SEQUENCE</scope>
    <source>
        <strain evidence="3">Brora</strain>
    </source>
</reference>
<feature type="compositionally biased region" description="Basic and acidic residues" evidence="1">
    <location>
        <begin position="687"/>
        <end position="699"/>
    </location>
</feature>
<dbReference type="OMA" id="VHNCIPA"/>
<dbReference type="HOGENOM" id="CLU_353490_0_0_1"/>
<organism evidence="2 3">
    <name type="scientific">Strigamia maritima</name>
    <name type="common">European centipede</name>
    <name type="synonym">Geophilus maritimus</name>
    <dbReference type="NCBI Taxonomy" id="126957"/>
    <lineage>
        <taxon>Eukaryota</taxon>
        <taxon>Metazoa</taxon>
        <taxon>Ecdysozoa</taxon>
        <taxon>Arthropoda</taxon>
        <taxon>Myriapoda</taxon>
        <taxon>Chilopoda</taxon>
        <taxon>Pleurostigmophora</taxon>
        <taxon>Geophilomorpha</taxon>
        <taxon>Linotaeniidae</taxon>
        <taxon>Strigamia</taxon>
    </lineage>
</organism>
<accession>T1IQ09</accession>
<evidence type="ECO:0000313" key="2">
    <source>
        <dbReference type="EnsemblMetazoa" id="SMAR003115-PA"/>
    </source>
</evidence>
<dbReference type="EMBL" id="JH431273">
    <property type="status" value="NOT_ANNOTATED_CDS"/>
    <property type="molecule type" value="Genomic_DNA"/>
</dbReference>
<dbReference type="InterPro" id="IPR010736">
    <property type="entry name" value="SHIPPO-rpt"/>
</dbReference>
<feature type="region of interest" description="Disordered" evidence="1">
    <location>
        <begin position="581"/>
        <end position="606"/>
    </location>
</feature>
<feature type="region of interest" description="Disordered" evidence="1">
    <location>
        <begin position="652"/>
        <end position="754"/>
    </location>
</feature>
<keyword evidence="3" id="KW-1185">Reference proteome</keyword>
<feature type="region of interest" description="Disordered" evidence="1">
    <location>
        <begin position="1"/>
        <end position="99"/>
    </location>
</feature>
<protein>
    <submittedName>
        <fullName evidence="2">Uncharacterized protein</fullName>
    </submittedName>
</protein>
<sequence length="795" mass="87257">MGYREGTWTPTKRRGPIAAEFSGPGPAAVTLPSLFGTTQRDPSKSKAPAFTFRPRINGKIELPGPGPGKYLTAGVTRKGRESPAAPTLSGRLKEEKPFNTPAPNAYHSEKGDDTVHDKAPLFSFGVKIKDPKLADIPAVNKFYDAKWRPLSAGAATTSKHMMLKEGHTQDCPCYDRWLRHKETRERVMKERDTMPGPGAYTIKDDFQRVRTPCWNCVGRKDPKIHLRGPAPNAYNVSGLVHKGGTPHALAAHMFGKAKDFTAKRISDTPVPKNCLFCPSRSKSRNAIKSEAAPNAYKAEKSLAVAYESSPKFTFGEKPKAGKVFNTPAPNAYNRDKSDGNVHESAPLYSFAPNSYNPEKSDQVVHEKSYNYSFGIKLLDAKPNNVPGEHNLTYLIFAGAVLKHIFITNCGCCILAPNSYNPEKSDQVVHEKSYNYSFGIKLPDAKPNNVPAPNSYNPEKSDQVVHEKSYNYSFGIKLPDAKPNNVPAPNSYNPEKSDQVVHEKTQNYSFGIKLPDAKPNNVPAPNAYNRDENFHESAPLYSFGAKIKDPSPFNVPAPNSYNPEKSDQVVHEKSHNYSFGIKLPDAKPNNVPAPNAYSPDKSDGEVHESAPVYSFGAKIKDPNPFNVPAPNSYNPEKSDQVVHEKSYNYSFGIKLPDAKPNNVPAPNSYNPEKSDQSVHHRKAPNAYKPEKGDDSVHKSAPDFSFGMKVKDPEAFNTPSPNSYTVPTLLGESPSYTLSGKGKDAKPNQMPAPNAYAVPEASAYKLKSPSFSLGEKTELASDKTQKPGPGAHYPEKS</sequence>